<dbReference type="InterPro" id="IPR014147">
    <property type="entry name" value="T4SS_TrbJ"/>
</dbReference>
<sequence>MQKKWLAKGTSAVAIVALIATATAIPTQAHAGGVGLFATEYTQLLNYAELVGQLEKQVMMVENQMTQIADMTKHGMTISNQLFGTVAGDIANLNRIVNTGQSLAYTLSNMDGTFRLRFPGYVTTTNYGQQYSQWGQTSLDSTLGALKAAGLQNDQFNSDAALLKTLQSQSTTAVGRMQALEVGNQIAENQAEQLMKLRQLMMADMQSKAAFQSAQVQKDLTTQADTDKFFGQATISSDGVTF</sequence>
<dbReference type="AlphaFoldDB" id="A0A9J7BW69"/>
<evidence type="ECO:0000313" key="3">
    <source>
        <dbReference type="Proteomes" id="UP001059380"/>
    </source>
</evidence>
<name>A0A9J7BW69_9BACT</name>
<evidence type="ECO:0000256" key="1">
    <source>
        <dbReference type="SAM" id="SignalP"/>
    </source>
</evidence>
<gene>
    <name evidence="2" type="primary">trbJ</name>
    <name evidence="2" type="ORF">MOP44_04120</name>
</gene>
<keyword evidence="1" id="KW-0732">Signal</keyword>
<dbReference type="SUPFAM" id="SSF101082">
    <property type="entry name" value="Typo IV secretion system protein TraC"/>
    <property type="match status" value="1"/>
</dbReference>
<feature type="chain" id="PRO_5039922863" evidence="1">
    <location>
        <begin position="32"/>
        <end position="242"/>
    </location>
</feature>
<feature type="signal peptide" evidence="1">
    <location>
        <begin position="1"/>
        <end position="31"/>
    </location>
</feature>
<dbReference type="RefSeq" id="WP_260794648.1">
    <property type="nucleotide sequence ID" value="NZ_CP093313.1"/>
</dbReference>
<accession>A0A9J7BW69</accession>
<evidence type="ECO:0000313" key="2">
    <source>
        <dbReference type="EMBL" id="UWZ85134.1"/>
    </source>
</evidence>
<dbReference type="Proteomes" id="UP001059380">
    <property type="component" value="Chromosome"/>
</dbReference>
<keyword evidence="3" id="KW-1185">Reference proteome</keyword>
<dbReference type="KEGG" id="orp:MOP44_04120"/>
<proteinExistence type="predicted"/>
<reference evidence="2" key="1">
    <citation type="submission" date="2021-04" db="EMBL/GenBank/DDBJ databases">
        <title>Phylogenetic analysis of Acidobacteriaceae.</title>
        <authorList>
            <person name="Qiu L."/>
            <person name="Zhang Q."/>
        </authorList>
    </citation>
    <scope>NUCLEOTIDE SEQUENCE</scope>
    <source>
        <strain evidence="2">DSM 25168</strain>
    </source>
</reference>
<dbReference type="EMBL" id="CP093313">
    <property type="protein sequence ID" value="UWZ85134.1"/>
    <property type="molecule type" value="Genomic_DNA"/>
</dbReference>
<dbReference type="NCBIfam" id="TIGR02780">
    <property type="entry name" value="TrbJ_Ti"/>
    <property type="match status" value="1"/>
</dbReference>
<organism evidence="2 3">
    <name type="scientific">Occallatibacter riparius</name>
    <dbReference type="NCBI Taxonomy" id="1002689"/>
    <lineage>
        <taxon>Bacteria</taxon>
        <taxon>Pseudomonadati</taxon>
        <taxon>Acidobacteriota</taxon>
        <taxon>Terriglobia</taxon>
        <taxon>Terriglobales</taxon>
        <taxon>Acidobacteriaceae</taxon>
        <taxon>Occallatibacter</taxon>
    </lineage>
</organism>
<protein>
    <submittedName>
        <fullName evidence="2">P-type conjugative transfer protein TrbJ</fullName>
    </submittedName>
</protein>